<organism evidence="1 2">
    <name type="scientific">Lactococcus ileimucosae</name>
    <dbReference type="NCBI Taxonomy" id="2941329"/>
    <lineage>
        <taxon>Bacteria</taxon>
        <taxon>Bacillati</taxon>
        <taxon>Bacillota</taxon>
        <taxon>Bacilli</taxon>
        <taxon>Lactobacillales</taxon>
        <taxon>Streptococcaceae</taxon>
        <taxon>Lactococcus</taxon>
    </lineage>
</organism>
<name>A0ABV4D384_9LACT</name>
<sequence length="126" mass="13843">MKKNKKGLVFSLLSVLMLVLILAIGGKVYMSNKENENIANQRTAALAFKEIHPEVEEIKFVEQGSRAGSGTWTVGVDVVINGKKYDEIFVKDGLMGGEPLPQSNKNVSTEKTTKVVYSNGKEEVLK</sequence>
<evidence type="ECO:0000313" key="1">
    <source>
        <dbReference type="EMBL" id="MEY8443964.1"/>
    </source>
</evidence>
<gene>
    <name evidence="1" type="ORF">AALA52_06895</name>
</gene>
<dbReference type="EMBL" id="JBCLSH010000023">
    <property type="protein sequence ID" value="MEY8443964.1"/>
    <property type="molecule type" value="Genomic_DNA"/>
</dbReference>
<protein>
    <recommendedName>
        <fullName evidence="3">DUF1310 family protein</fullName>
    </recommendedName>
</protein>
<keyword evidence="2" id="KW-1185">Reference proteome</keyword>
<accession>A0ABV4D384</accession>
<evidence type="ECO:0000313" key="2">
    <source>
        <dbReference type="Proteomes" id="UP001565283"/>
    </source>
</evidence>
<proteinExistence type="predicted"/>
<dbReference type="RefSeq" id="WP_369948480.1">
    <property type="nucleotide sequence ID" value="NZ_JBCLSH010000023.1"/>
</dbReference>
<comment type="caution">
    <text evidence="1">The sequence shown here is derived from an EMBL/GenBank/DDBJ whole genome shotgun (WGS) entry which is preliminary data.</text>
</comment>
<reference evidence="1 2" key="1">
    <citation type="submission" date="2024-03" db="EMBL/GenBank/DDBJ databases">
        <title>Mouse gut bacterial collection (mGBC) of GemPharmatech.</title>
        <authorList>
            <person name="He Y."/>
            <person name="Dong L."/>
            <person name="Wu D."/>
            <person name="Gao X."/>
            <person name="Lin Z."/>
        </authorList>
    </citation>
    <scope>NUCLEOTIDE SEQUENCE [LARGE SCALE GENOMIC DNA]</scope>
    <source>
        <strain evidence="1 2">61-15</strain>
    </source>
</reference>
<evidence type="ECO:0008006" key="3">
    <source>
        <dbReference type="Google" id="ProtNLM"/>
    </source>
</evidence>
<dbReference type="Proteomes" id="UP001565283">
    <property type="component" value="Unassembled WGS sequence"/>
</dbReference>